<dbReference type="GO" id="GO:0016020">
    <property type="term" value="C:membrane"/>
    <property type="evidence" value="ECO:0007669"/>
    <property type="project" value="UniProtKB-SubCell"/>
</dbReference>
<evidence type="ECO:0000313" key="6">
    <source>
        <dbReference type="EMBL" id="CAD5213572.1"/>
    </source>
</evidence>
<accession>A0A811KE21</accession>
<evidence type="ECO:0000256" key="4">
    <source>
        <dbReference type="ARBA" id="ARBA00023136"/>
    </source>
</evidence>
<dbReference type="EMBL" id="CAJFCV020000002">
    <property type="protein sequence ID" value="CAG9092798.1"/>
    <property type="molecule type" value="Genomic_DNA"/>
</dbReference>
<evidence type="ECO:0000256" key="5">
    <source>
        <dbReference type="SAM" id="Phobius"/>
    </source>
</evidence>
<feature type="transmembrane region" description="Helical" evidence="5">
    <location>
        <begin position="191"/>
        <end position="208"/>
    </location>
</feature>
<keyword evidence="2 5" id="KW-0812">Transmembrane</keyword>
<dbReference type="InterPro" id="IPR019408">
    <property type="entry name" value="7TM_GPCR_serpentine_rcpt_Srab"/>
</dbReference>
<evidence type="ECO:0000256" key="1">
    <source>
        <dbReference type="ARBA" id="ARBA00004141"/>
    </source>
</evidence>
<dbReference type="Pfam" id="PF10292">
    <property type="entry name" value="7TM_GPCR_Srab"/>
    <property type="match status" value="1"/>
</dbReference>
<reference evidence="6" key="1">
    <citation type="submission" date="2020-09" db="EMBL/GenBank/DDBJ databases">
        <authorList>
            <person name="Kikuchi T."/>
        </authorList>
    </citation>
    <scope>NUCLEOTIDE SEQUENCE</scope>
    <source>
        <strain evidence="6">Ka4C1</strain>
    </source>
</reference>
<evidence type="ECO:0000256" key="2">
    <source>
        <dbReference type="ARBA" id="ARBA00022692"/>
    </source>
</evidence>
<dbReference type="Gene3D" id="1.20.1070.10">
    <property type="entry name" value="Rhodopsin 7-helix transmembrane proteins"/>
    <property type="match status" value="1"/>
</dbReference>
<dbReference type="SUPFAM" id="SSF81321">
    <property type="entry name" value="Family A G protein-coupled receptor-like"/>
    <property type="match status" value="1"/>
</dbReference>
<keyword evidence="3 5" id="KW-1133">Transmembrane helix</keyword>
<feature type="transmembrane region" description="Helical" evidence="5">
    <location>
        <begin position="254"/>
        <end position="279"/>
    </location>
</feature>
<dbReference type="EMBL" id="CAJFDI010000002">
    <property type="protein sequence ID" value="CAD5213572.1"/>
    <property type="molecule type" value="Genomic_DNA"/>
</dbReference>
<feature type="transmembrane region" description="Helical" evidence="5">
    <location>
        <begin position="381"/>
        <end position="402"/>
    </location>
</feature>
<dbReference type="Proteomes" id="UP000659654">
    <property type="component" value="Unassembled WGS sequence"/>
</dbReference>
<keyword evidence="4 5" id="KW-0472">Membrane</keyword>
<evidence type="ECO:0000313" key="7">
    <source>
        <dbReference type="Proteomes" id="UP000659654"/>
    </source>
</evidence>
<feature type="transmembrane region" description="Helical" evidence="5">
    <location>
        <begin position="344"/>
        <end position="369"/>
    </location>
</feature>
<dbReference type="AlphaFoldDB" id="A0A811KE21"/>
<dbReference type="PANTHER" id="PTHR47521">
    <property type="entry name" value="SERPENTINE RECEPTOR, CLASS E (EPSILON)-RELATED"/>
    <property type="match status" value="1"/>
</dbReference>
<evidence type="ECO:0000256" key="3">
    <source>
        <dbReference type="ARBA" id="ARBA00022989"/>
    </source>
</evidence>
<feature type="transmembrane region" description="Helical" evidence="5">
    <location>
        <begin position="300"/>
        <end position="324"/>
    </location>
</feature>
<sequence length="492" mass="57294">MTNSYTHSPGFCPLLVQEFVDTLEFYKKNIAPELCLPFNAEIHKTDLKYLKNLVDCIEAIMNCKEKCLIETFNIPKDLMKAHELYEKRYKTVHKSLIFTTQQTVQFENDKCAICHEEQSKKPMYCLQCLKVVGCYDCIVDWVPETSSRADANSNLNRNESMREYNCLDCMMVHPYEDWLPIYQQFARAHRIFFFFSFFANFYFLYRLFFASMIHKNIRLVLCSAALSFEILGATRVSVQLLLENTADVEDRYVVNLICLVLSNIHMIAVFGSVLCMNMLAVEQHLATVWVKDYEQRSCTVGIILITLVFVQSVPLAIVLNWYYMKDEFHLHTSYKSCIAVELHWELALMGFSACSVTCTVAAVSLSARFQQTENSAMNDAIAPSMVGYMVMTFCGFILSFTRKYFVDNYGEDFILNKFATDLGYMLFDIYSVFHMFCFLYCNKHLRNQCRRDFFRLIGRSAQESERAVDFTVDKNAELAGEQYFNQLKNSWQ</sequence>
<feature type="transmembrane region" description="Helical" evidence="5">
    <location>
        <begin position="422"/>
        <end position="441"/>
    </location>
</feature>
<comment type="subcellular location">
    <subcellularLocation>
        <location evidence="1">Membrane</location>
        <topology evidence="1">Multi-pass membrane protein</topology>
    </subcellularLocation>
</comment>
<comment type="caution">
    <text evidence="6">The sequence shown here is derived from an EMBL/GenBank/DDBJ whole genome shotgun (WGS) entry which is preliminary data.</text>
</comment>
<dbReference type="OrthoDB" id="5888952at2759"/>
<gene>
    <name evidence="6" type="ORF">BXYJ_LOCUS3097</name>
</gene>
<proteinExistence type="predicted"/>
<dbReference type="Proteomes" id="UP000582659">
    <property type="component" value="Unassembled WGS sequence"/>
</dbReference>
<protein>
    <submittedName>
        <fullName evidence="6">(pine wood nematode) hypothetical protein</fullName>
    </submittedName>
</protein>
<keyword evidence="7" id="KW-1185">Reference proteome</keyword>
<dbReference type="InterPro" id="IPR052860">
    <property type="entry name" value="NRL-GPCR1"/>
</dbReference>
<organism evidence="6 7">
    <name type="scientific">Bursaphelenchus xylophilus</name>
    <name type="common">Pinewood nematode worm</name>
    <name type="synonym">Aphelenchoides xylophilus</name>
    <dbReference type="NCBI Taxonomy" id="6326"/>
    <lineage>
        <taxon>Eukaryota</taxon>
        <taxon>Metazoa</taxon>
        <taxon>Ecdysozoa</taxon>
        <taxon>Nematoda</taxon>
        <taxon>Chromadorea</taxon>
        <taxon>Rhabditida</taxon>
        <taxon>Tylenchina</taxon>
        <taxon>Tylenchomorpha</taxon>
        <taxon>Aphelenchoidea</taxon>
        <taxon>Aphelenchoididae</taxon>
        <taxon>Bursaphelenchus</taxon>
    </lineage>
</organism>
<name>A0A811KE21_BURXY</name>